<dbReference type="AlphaFoldDB" id="A0A401HQU0"/>
<accession>A0A401HQU0</accession>
<dbReference type="PANTHER" id="PTHR21530">
    <property type="entry name" value="PHEROMONE SHUTDOWN PROTEIN"/>
    <property type="match status" value="1"/>
</dbReference>
<proteinExistence type="predicted"/>
<name>A0A401HQU0_9EURY</name>
<evidence type="ECO:0000256" key="1">
    <source>
        <dbReference type="SAM" id="Phobius"/>
    </source>
</evidence>
<dbReference type="EMBL" id="BFAX01000003">
    <property type="protein sequence ID" value="GBF36618.1"/>
    <property type="molecule type" value="Genomic_DNA"/>
</dbReference>
<protein>
    <recommendedName>
        <fullName evidence="4">TraB family protein</fullName>
    </recommendedName>
</protein>
<keyword evidence="1" id="KW-0472">Membrane</keyword>
<dbReference type="InterPro" id="IPR046345">
    <property type="entry name" value="TraB_PrgY-like"/>
</dbReference>
<feature type="transmembrane region" description="Helical" evidence="1">
    <location>
        <begin position="311"/>
        <end position="334"/>
    </location>
</feature>
<evidence type="ECO:0000313" key="3">
    <source>
        <dbReference type="Proteomes" id="UP000290527"/>
    </source>
</evidence>
<dbReference type="InterPro" id="IPR005230">
    <property type="entry name" value="TraB_bac"/>
</dbReference>
<comment type="caution">
    <text evidence="2">The sequence shown here is derived from an EMBL/GenBank/DDBJ whole genome shotgun (WGS) entry which is preliminary data.</text>
</comment>
<feature type="transmembrane region" description="Helical" evidence="1">
    <location>
        <begin position="366"/>
        <end position="388"/>
    </location>
</feature>
<feature type="transmembrane region" description="Helical" evidence="1">
    <location>
        <begin position="286"/>
        <end position="305"/>
    </location>
</feature>
<sequence length="394" mass="44386">MSPGEIMYHITINNGNNSCDIYILGTAHVSEDSIRKVEEVINEIDPDLIAVELDSERFLALINEEDNNLKNVNIWKVLKSGDIGLFLFHTILASFQKEIGEKFNIKPGSEMKRAVELAKLYKKPLYLIDRPIDITLRRALGSMPLKEKLKLFYQLFEGGDIKELDKKSIREMINNAQELVEILKDLSPTLYRVFVDERDKYMAKNIFDTSIGRKKILVVVGAGHVKGIVDYLKKLERGEIEIDLNELTEVKRGRNYLKIAFSVVLIGIILYGIFSLSSNLEMLKKLTIDWILINGTLSALGVILARGKLPSVISAFLVAPITSLIPVIGAGYIVGLVELKCRGITPEDIHHLFKCDRLRELMDNNLMRVLMVAAFSSLGSAIGTFYFIPKFLGL</sequence>
<dbReference type="PANTHER" id="PTHR21530:SF7">
    <property type="entry name" value="TRAB DOMAIN-CONTAINING PROTEIN"/>
    <property type="match status" value="1"/>
</dbReference>
<dbReference type="CDD" id="cd14726">
    <property type="entry name" value="TraB_PrgY-like"/>
    <property type="match status" value="1"/>
</dbReference>
<keyword evidence="3" id="KW-1185">Reference proteome</keyword>
<gene>
    <name evidence="2" type="ORF">MHHB_P0848</name>
</gene>
<dbReference type="NCBIfam" id="TIGR00261">
    <property type="entry name" value="traB"/>
    <property type="match status" value="1"/>
</dbReference>
<evidence type="ECO:0008006" key="4">
    <source>
        <dbReference type="Google" id="ProtNLM"/>
    </source>
</evidence>
<dbReference type="InterPro" id="IPR002816">
    <property type="entry name" value="TraB/PrgY/GumN_fam"/>
</dbReference>
<organism evidence="2 3">
    <name type="scientific">Methanofervidicoccus abyssi</name>
    <dbReference type="NCBI Taxonomy" id="2082189"/>
    <lineage>
        <taxon>Archaea</taxon>
        <taxon>Methanobacteriati</taxon>
        <taxon>Methanobacteriota</taxon>
        <taxon>Methanomada group</taxon>
        <taxon>Methanococci</taxon>
        <taxon>Methanococcales</taxon>
        <taxon>Methanofervidicoccus</taxon>
    </lineage>
</organism>
<dbReference type="Proteomes" id="UP000290527">
    <property type="component" value="Unassembled WGS sequence"/>
</dbReference>
<keyword evidence="1" id="KW-1133">Transmembrane helix</keyword>
<reference evidence="2 3" key="1">
    <citation type="journal article" date="2019" name="Int. J. Syst. Evol. Microbiol.">
        <title>Methanofervidicoccus abyssi gen. nov., sp. nov., a hydrogenotrophic methanogen, isolated from a hydrothermal vent chimney in the Mid-Cayman Spreading Center, the Caribbean Sea.</title>
        <authorList>
            <person name="Sakai S."/>
            <person name="Takaki Y."/>
            <person name="Miyazaki M."/>
            <person name="Ogawara M."/>
            <person name="Yanagawa K."/>
            <person name="Miyazaki J."/>
            <person name="Takai K."/>
        </authorList>
    </citation>
    <scope>NUCLEOTIDE SEQUENCE [LARGE SCALE GENOMIC DNA]</scope>
    <source>
        <strain evidence="2 3">HHB</strain>
    </source>
</reference>
<evidence type="ECO:0000313" key="2">
    <source>
        <dbReference type="EMBL" id="GBF36618.1"/>
    </source>
</evidence>
<keyword evidence="1" id="KW-0812">Transmembrane</keyword>
<dbReference type="Pfam" id="PF01963">
    <property type="entry name" value="TraB_PrgY_gumN"/>
    <property type="match status" value="1"/>
</dbReference>
<feature type="transmembrane region" description="Helical" evidence="1">
    <location>
        <begin position="256"/>
        <end position="274"/>
    </location>
</feature>